<evidence type="ECO:0000256" key="2">
    <source>
        <dbReference type="ARBA" id="ARBA00006516"/>
    </source>
</evidence>
<dbReference type="Gene3D" id="1.10.472.180">
    <property type="entry name" value="Bunyavirus nucleocapsid (N) protein, C-terminal domain"/>
    <property type="match status" value="1"/>
</dbReference>
<organism evidence="10 11">
    <name type="scientific">M'Poko virus</name>
    <dbReference type="NCBI Taxonomy" id="442712"/>
    <lineage>
        <taxon>Viruses</taxon>
        <taxon>Riboviria</taxon>
        <taxon>Orthornavirae</taxon>
        <taxon>Negarnaviricota</taxon>
        <taxon>Polyploviricotina</taxon>
        <taxon>Bunyaviricetes</taxon>
        <taxon>Elliovirales</taxon>
        <taxon>Peribunyaviridae</taxon>
        <taxon>Orthobunyavirus</taxon>
        <taxon>Orthobunyavirus mpokoense</taxon>
    </lineage>
</organism>
<dbReference type="Gene3D" id="1.20.142.20">
    <property type="match status" value="1"/>
</dbReference>
<evidence type="ECO:0000313" key="11">
    <source>
        <dbReference type="Proteomes" id="UP000243456"/>
    </source>
</evidence>
<dbReference type="InterPro" id="IPR001784">
    <property type="entry name" value="Bunya_nucleocap"/>
</dbReference>
<dbReference type="GeneID" id="40526300"/>
<keyword evidence="4" id="KW-0946">Virion</keyword>
<evidence type="ECO:0000256" key="1">
    <source>
        <dbReference type="ARBA" id="ARBA00004328"/>
    </source>
</evidence>
<accession>A5CLH0</accession>
<dbReference type="RefSeq" id="YP_009666106.1">
    <property type="nucleotide sequence ID" value="NC_043431.1"/>
</dbReference>
<gene>
    <name evidence="10" type="primary">gp1</name>
</gene>
<dbReference type="InterPro" id="IPR043012">
    <property type="entry name" value="Bunya_nucleocap_N"/>
</dbReference>
<dbReference type="GO" id="GO:0019013">
    <property type="term" value="C:viral nucleocapsid"/>
    <property type="evidence" value="ECO:0007669"/>
    <property type="project" value="UniProtKB-KW"/>
</dbReference>
<evidence type="ECO:0000256" key="9">
    <source>
        <dbReference type="SAM" id="MobiDB-lite"/>
    </source>
</evidence>
<dbReference type="KEGG" id="vg:40526300"/>
<evidence type="ECO:0000256" key="3">
    <source>
        <dbReference type="ARBA" id="ARBA00014389"/>
    </source>
</evidence>
<dbReference type="EMBL" id="AM711133">
    <property type="protein sequence ID" value="CAM97978.1"/>
    <property type="molecule type" value="Genomic_RNA"/>
</dbReference>
<reference evidence="10 11" key="1">
    <citation type="journal article" date="2007" name="J. Gen. Virol.">
        <title>Molecular Characterization of African Orthobunyaviruses.</title>
        <authorList>
            <person name="Nakoune Yandoko E."/>
            <person name="Finance C."/>
            <person name="Le Faou A."/>
            <person name="Rihn B.H."/>
        </authorList>
    </citation>
    <scope>NUCLEOTIDE SEQUENCE [LARGE SCALE GENOMIC DNA]</scope>
    <source>
        <strain evidence="10 11">ArB365</strain>
    </source>
</reference>
<protein>
    <recommendedName>
        <fullName evidence="3">Nucleoprotein</fullName>
    </recommendedName>
    <alternativeName>
        <fullName evidence="8">Nucleocapsid protein</fullName>
    </alternativeName>
</protein>
<evidence type="ECO:0000256" key="5">
    <source>
        <dbReference type="ARBA" id="ARBA00022884"/>
    </source>
</evidence>
<name>A5CLH0_9VIRU</name>
<keyword evidence="7" id="KW-0687">Ribonucleoprotein</keyword>
<keyword evidence="6 10" id="KW-0543">Viral nucleoprotein</keyword>
<keyword evidence="5" id="KW-0694">RNA-binding</keyword>
<evidence type="ECO:0000256" key="7">
    <source>
        <dbReference type="ARBA" id="ARBA00023274"/>
    </source>
</evidence>
<dbReference type="GO" id="GO:1990904">
    <property type="term" value="C:ribonucleoprotein complex"/>
    <property type="evidence" value="ECO:0007669"/>
    <property type="project" value="UniProtKB-KW"/>
</dbReference>
<proteinExistence type="inferred from homology"/>
<evidence type="ECO:0000256" key="6">
    <source>
        <dbReference type="ARBA" id="ARBA00023086"/>
    </source>
</evidence>
<dbReference type="InterPro" id="IPR043011">
    <property type="entry name" value="Bunya_nucleocap_C"/>
</dbReference>
<evidence type="ECO:0000256" key="4">
    <source>
        <dbReference type="ARBA" id="ARBA00022844"/>
    </source>
</evidence>
<evidence type="ECO:0000313" key="10">
    <source>
        <dbReference type="EMBL" id="CAM97978.1"/>
    </source>
</evidence>
<sequence length="240" mass="27159">MIEVEFHDVADKSSTYDPEVAYAKQKRVHTTGLSYDHIRILYKRRKNKTSPTKTTEWERTVKLGDGKNTADKTNFPGNSKNPGTDDGPTPNRLRKTLPRYLLKKKMKVSEPEKLIIKSKISNQGAEKNGINGKDGEEINNSFIPGTEMFLGTFRVYPLAIGIYKVKSKEREPKYLEKTKRQRNMGQKAANWTVSKWTEVQSALTVVSSLGWKKTNVSAAARDFLAKFGINIKAGMHFESS</sequence>
<comment type="similarity">
    <text evidence="2">Belongs to the orthobunyavirus nucleocapsid protein family.</text>
</comment>
<dbReference type="Proteomes" id="UP000243456">
    <property type="component" value="Segment S"/>
</dbReference>
<dbReference type="GO" id="GO:0003723">
    <property type="term" value="F:RNA binding"/>
    <property type="evidence" value="ECO:0007669"/>
    <property type="project" value="UniProtKB-KW"/>
</dbReference>
<evidence type="ECO:0000256" key="8">
    <source>
        <dbReference type="ARBA" id="ARBA00033344"/>
    </source>
</evidence>
<feature type="compositionally biased region" description="Polar residues" evidence="9">
    <location>
        <begin position="71"/>
        <end position="82"/>
    </location>
</feature>
<comment type="subcellular location">
    <subcellularLocation>
        <location evidence="1">Virion</location>
    </subcellularLocation>
</comment>
<feature type="region of interest" description="Disordered" evidence="9">
    <location>
        <begin position="62"/>
        <end position="93"/>
    </location>
</feature>
<dbReference type="Pfam" id="PF00952">
    <property type="entry name" value="Bunya_nucleocap"/>
    <property type="match status" value="1"/>
</dbReference>